<organism evidence="1">
    <name type="scientific">Metamycoplasma salivarium</name>
    <name type="common">Mycoplasma salivarium</name>
    <dbReference type="NCBI Taxonomy" id="2124"/>
    <lineage>
        <taxon>Bacteria</taxon>
        <taxon>Bacillati</taxon>
        <taxon>Mycoplasmatota</taxon>
        <taxon>Mycoplasmoidales</taxon>
        <taxon>Metamycoplasmataceae</taxon>
        <taxon>Metamycoplasma</taxon>
    </lineage>
</organism>
<dbReference type="NCBIfam" id="NF045978">
    <property type="entry name" value="ComEA_MAG0490"/>
    <property type="match status" value="1"/>
</dbReference>
<geneLocation type="plasmid" evidence="1">
    <name>2</name>
</geneLocation>
<reference evidence="1" key="1">
    <citation type="submission" date="2019-01" db="EMBL/GenBank/DDBJ databases">
        <authorList>
            <consortium name="Pathogen Informatics"/>
        </authorList>
    </citation>
    <scope>NUCLEOTIDE SEQUENCE [LARGE SCALE GENOMIC DNA]</scope>
    <source>
        <strain evidence="1">NCTC10113</strain>
    </source>
</reference>
<sequence>MQARHKRLLFIGASFLGASIFLLSSYAIIRKTKKNELDNKKQNENEYITIKITGAVYYPGQYTFNKGIKLYEVLKHVKLKQNANVKNLNFDQEITKNMTLNISYNETYKINIREIKKYQHIVNLGIRKNIAIKIFNFIIKNNYNITWEQIEKIDGVGLRTMQLLKQKLTL</sequence>
<evidence type="ECO:0008006" key="2">
    <source>
        <dbReference type="Google" id="ProtNLM"/>
    </source>
</evidence>
<dbReference type="RefSeq" id="WP_024543982.1">
    <property type="nucleotide sequence ID" value="NZ_BPLV01000001.1"/>
</dbReference>
<proteinExistence type="predicted"/>
<protein>
    <recommendedName>
        <fullName evidence="2">ComE operon protein 1</fullName>
    </recommendedName>
</protein>
<accession>A0A448ZXV4</accession>
<gene>
    <name evidence="1" type="ORF">NCTC10113_00992</name>
</gene>
<keyword evidence="1" id="KW-0614">Plasmid</keyword>
<dbReference type="EMBL" id="LR214939">
    <property type="protein sequence ID" value="VEU56109.1"/>
    <property type="molecule type" value="Genomic_DNA"/>
</dbReference>
<name>A0A448ZXV4_METSV</name>
<dbReference type="AlphaFoldDB" id="A0A448ZXV4"/>
<evidence type="ECO:0000313" key="1">
    <source>
        <dbReference type="EMBL" id="VEU56109.1"/>
    </source>
</evidence>